<dbReference type="Pfam" id="PF13237">
    <property type="entry name" value="Fer4_10"/>
    <property type="match status" value="1"/>
</dbReference>
<dbReference type="AlphaFoldDB" id="A0A8J6JAH0"/>
<evidence type="ECO:0000313" key="6">
    <source>
        <dbReference type="EMBL" id="MBC5723480.1"/>
    </source>
</evidence>
<keyword evidence="3" id="KW-0408">Iron</keyword>
<dbReference type="Proteomes" id="UP000628736">
    <property type="component" value="Unassembled WGS sequence"/>
</dbReference>
<feature type="domain" description="4Fe-4S ferredoxin-type" evidence="5">
    <location>
        <begin position="170"/>
        <end position="199"/>
    </location>
</feature>
<comment type="caution">
    <text evidence="6">The sequence shown here is derived from an EMBL/GenBank/DDBJ whole genome shotgun (WGS) entry which is preliminary data.</text>
</comment>
<feature type="domain" description="4Fe-4S ferredoxin-type" evidence="5">
    <location>
        <begin position="201"/>
        <end position="226"/>
    </location>
</feature>
<dbReference type="Gene3D" id="3.40.50.360">
    <property type="match status" value="1"/>
</dbReference>
<keyword evidence="1" id="KW-0004">4Fe-4S</keyword>
<proteinExistence type="predicted"/>
<keyword evidence="7" id="KW-1185">Reference proteome</keyword>
<accession>A0A8J6JAH0</accession>
<reference evidence="6" key="1">
    <citation type="submission" date="2020-08" db="EMBL/GenBank/DDBJ databases">
        <title>Genome public.</title>
        <authorList>
            <person name="Liu C."/>
            <person name="Sun Q."/>
        </authorList>
    </citation>
    <scope>NUCLEOTIDE SEQUENCE</scope>
    <source>
        <strain evidence="6">NSJ-23</strain>
    </source>
</reference>
<dbReference type="RefSeq" id="WP_186853252.1">
    <property type="nucleotide sequence ID" value="NZ_JACOPO010000009.1"/>
</dbReference>
<name>A0A8J6JAH0_9FIRM</name>
<evidence type="ECO:0000256" key="3">
    <source>
        <dbReference type="ARBA" id="ARBA00023004"/>
    </source>
</evidence>
<organism evidence="6 7">
    <name type="scientific">Flintibacter hominis</name>
    <dbReference type="NCBI Taxonomy" id="2763048"/>
    <lineage>
        <taxon>Bacteria</taxon>
        <taxon>Bacillati</taxon>
        <taxon>Bacillota</taxon>
        <taxon>Clostridia</taxon>
        <taxon>Eubacteriales</taxon>
        <taxon>Flintibacter</taxon>
    </lineage>
</organism>
<dbReference type="InterPro" id="IPR017896">
    <property type="entry name" value="4Fe4S_Fe-S-bd"/>
</dbReference>
<evidence type="ECO:0000313" key="7">
    <source>
        <dbReference type="Proteomes" id="UP000628736"/>
    </source>
</evidence>
<dbReference type="Gene3D" id="3.30.70.20">
    <property type="match status" value="1"/>
</dbReference>
<dbReference type="PROSITE" id="PS51379">
    <property type="entry name" value="4FE4S_FER_2"/>
    <property type="match status" value="2"/>
</dbReference>
<dbReference type="PANTHER" id="PTHR43687:SF1">
    <property type="entry name" value="FERREDOXIN III"/>
    <property type="match status" value="1"/>
</dbReference>
<dbReference type="PROSITE" id="PS00198">
    <property type="entry name" value="4FE4S_FER_1"/>
    <property type="match status" value="2"/>
</dbReference>
<evidence type="ECO:0000256" key="4">
    <source>
        <dbReference type="ARBA" id="ARBA00023014"/>
    </source>
</evidence>
<dbReference type="InterPro" id="IPR017900">
    <property type="entry name" value="4Fe4S_Fe_S_CS"/>
</dbReference>
<evidence type="ECO:0000259" key="5">
    <source>
        <dbReference type="PROSITE" id="PS51379"/>
    </source>
</evidence>
<dbReference type="InterPro" id="IPR029039">
    <property type="entry name" value="Flavoprotein-like_sf"/>
</dbReference>
<keyword evidence="2" id="KW-0479">Metal-binding</keyword>
<keyword evidence="4" id="KW-0411">Iron-sulfur</keyword>
<dbReference type="SUPFAM" id="SSF52218">
    <property type="entry name" value="Flavoproteins"/>
    <property type="match status" value="1"/>
</dbReference>
<dbReference type="PANTHER" id="PTHR43687">
    <property type="entry name" value="ADENYLYLSULFATE REDUCTASE, BETA SUBUNIT"/>
    <property type="match status" value="1"/>
</dbReference>
<evidence type="ECO:0000256" key="2">
    <source>
        <dbReference type="ARBA" id="ARBA00022723"/>
    </source>
</evidence>
<gene>
    <name evidence="6" type="ORF">H8S11_11740</name>
</gene>
<dbReference type="SUPFAM" id="SSF54862">
    <property type="entry name" value="4Fe-4S ferredoxins"/>
    <property type="match status" value="1"/>
</dbReference>
<evidence type="ECO:0000256" key="1">
    <source>
        <dbReference type="ARBA" id="ARBA00022485"/>
    </source>
</evidence>
<dbReference type="GO" id="GO:0046872">
    <property type="term" value="F:metal ion binding"/>
    <property type="evidence" value="ECO:0007669"/>
    <property type="project" value="UniProtKB-KW"/>
</dbReference>
<dbReference type="GO" id="GO:0051539">
    <property type="term" value="F:4 iron, 4 sulfur cluster binding"/>
    <property type="evidence" value="ECO:0007669"/>
    <property type="project" value="UniProtKB-KW"/>
</dbReference>
<dbReference type="InterPro" id="IPR050572">
    <property type="entry name" value="Fe-S_Ferredoxin"/>
</dbReference>
<dbReference type="EMBL" id="JACOPO010000009">
    <property type="protein sequence ID" value="MBC5723480.1"/>
    <property type="molecule type" value="Genomic_DNA"/>
</dbReference>
<sequence length="250" mass="26745">MKVKGAYFSPSGGTRRAVELICGLFGPAELLDLGGRERSAAHYGPDELLVLGLPVYAGQMPAIPGLLDGLRGENTPCVIVAAYGNRHYDDTLAQMKRRMGAQGFRCVGGAAVVTPHIFAPTLGAGRPDEEDMAVLTEFARGVREKLDQLSWAEADVPGDPEPVPRPAVPVKKDRDWDICLGCGFCAQVCPTGAMDQQTLLWDMSKCISCMACAARCPVGALGYNSSALASRLTEKFSQRRPVEIFLDGEG</sequence>
<protein>
    <submittedName>
        <fullName evidence="6">4Fe-4S binding protein</fullName>
    </submittedName>
</protein>